<dbReference type="Pfam" id="PF00873">
    <property type="entry name" value="ACR_tran"/>
    <property type="match status" value="1"/>
</dbReference>
<keyword evidence="1" id="KW-0472">Membrane</keyword>
<feature type="transmembrane region" description="Helical" evidence="1">
    <location>
        <begin position="463"/>
        <end position="487"/>
    </location>
</feature>
<dbReference type="Gene3D" id="3.30.70.1430">
    <property type="entry name" value="Multidrug efflux transporter AcrB pore domain"/>
    <property type="match status" value="2"/>
</dbReference>
<dbReference type="SUPFAM" id="SSF82866">
    <property type="entry name" value="Multidrug efflux transporter AcrB transmembrane domain"/>
    <property type="match status" value="2"/>
</dbReference>
<feature type="transmembrane region" description="Helical" evidence="1">
    <location>
        <begin position="432"/>
        <end position="457"/>
    </location>
</feature>
<dbReference type="PRINTS" id="PR00702">
    <property type="entry name" value="ACRIFLAVINRP"/>
</dbReference>
<feature type="transmembrane region" description="Helical" evidence="1">
    <location>
        <begin position="962"/>
        <end position="981"/>
    </location>
</feature>
<proteinExistence type="predicted"/>
<dbReference type="EMBL" id="BMDJ01000002">
    <property type="protein sequence ID" value="GGI23703.1"/>
    <property type="molecule type" value="Genomic_DNA"/>
</dbReference>
<dbReference type="InterPro" id="IPR027463">
    <property type="entry name" value="AcrB_DN_DC_subdom"/>
</dbReference>
<evidence type="ECO:0000256" key="1">
    <source>
        <dbReference type="SAM" id="Phobius"/>
    </source>
</evidence>
<feature type="transmembrane region" description="Helical" evidence="1">
    <location>
        <begin position="890"/>
        <end position="910"/>
    </location>
</feature>
<protein>
    <submittedName>
        <fullName evidence="2">Multidrug transporter AcrB</fullName>
    </submittedName>
</protein>
<dbReference type="Gene3D" id="3.30.2090.10">
    <property type="entry name" value="Multidrug efflux transporter AcrB TolC docking domain, DN and DC subdomains"/>
    <property type="match status" value="2"/>
</dbReference>
<feature type="transmembrane region" description="Helical" evidence="1">
    <location>
        <begin position="361"/>
        <end position="381"/>
    </location>
</feature>
<dbReference type="Gene3D" id="3.30.70.1320">
    <property type="entry name" value="Multidrug efflux transporter AcrB pore domain like"/>
    <property type="match status" value="1"/>
</dbReference>
<dbReference type="PANTHER" id="PTHR32063:SF0">
    <property type="entry name" value="SWARMING MOTILITY PROTEIN SWRC"/>
    <property type="match status" value="1"/>
</dbReference>
<evidence type="ECO:0000313" key="2">
    <source>
        <dbReference type="EMBL" id="GGI23703.1"/>
    </source>
</evidence>
<feature type="transmembrane region" description="Helical" evidence="1">
    <location>
        <begin position="12"/>
        <end position="32"/>
    </location>
</feature>
<dbReference type="Gene3D" id="3.30.70.1440">
    <property type="entry name" value="Multidrug efflux transporter AcrB pore domain"/>
    <property type="match status" value="1"/>
</dbReference>
<dbReference type="SUPFAM" id="SSF82693">
    <property type="entry name" value="Multidrug efflux transporter AcrB pore domain, PN1, PN2, PC1 and PC2 subdomains"/>
    <property type="match status" value="2"/>
</dbReference>
<feature type="transmembrane region" description="Helical" evidence="1">
    <location>
        <begin position="993"/>
        <end position="1019"/>
    </location>
</feature>
<keyword evidence="3" id="KW-1185">Reference proteome</keyword>
<reference evidence="3" key="1">
    <citation type="journal article" date="2019" name="Int. J. Syst. Evol. Microbiol.">
        <title>The Global Catalogue of Microorganisms (GCM) 10K type strain sequencing project: providing services to taxonomists for standard genome sequencing and annotation.</title>
        <authorList>
            <consortium name="The Broad Institute Genomics Platform"/>
            <consortium name="The Broad Institute Genome Sequencing Center for Infectious Disease"/>
            <person name="Wu L."/>
            <person name="Ma J."/>
        </authorList>
    </citation>
    <scope>NUCLEOTIDE SEQUENCE [LARGE SCALE GENOMIC DNA]</scope>
    <source>
        <strain evidence="3">CCM 8939</strain>
    </source>
</reference>
<keyword evidence="1" id="KW-0812">Transmembrane</keyword>
<accession>A0ABQ2BGJ5</accession>
<sequence>MTLTEIAIKRPSLIIVIFSVLIGGGLFCYKQLSYELLPDISNPILVVTTNYPGAAPANIEQTVTKKIEDQLSAVDGLKSITSQSLEGVSIITAEFVSGTNIDQKQQDVQRKINNIKSDMPTDVKESSISKVTPSDQPIIQLMATSSLDNAAFYDIVKNQVNPLFQQITGVGEITLIGGQEREIQVNINKDKLDYYGLSILNVTTAVANGNQELPAGKIKSESIGQMTVRLSGNYNSVSQLNNLVVSLPVSGSPIKLSDIASVADVTKDPSSVFRYNGQNGIGLLIKKQGDANAVDISEKVKEKIKLIEKRYAANGVKFIVADDTADYTLEAANGVVDDLILAVILVAIIMLLFLHSIRDSLIVLVAIPTSLISTFIALYLFGYTLNLMTLLGLSLVIGILVDDSIVVLENIHRHLSMGKDKVTAALDGRSEIGFSAIAITMVDVVVFGPLCLIQNSIGSILRSYSATIVVATLMSLFVCFTLTPWLASRFGRVSILDNRKLLDKPLILFEKLITGLTNWYMNALKWVLANKLIMGGMVICLFAAVVWVMKLGVIGSEFVAPTDKGQFRMALEFDKNSTVKQSNLRSNAIERYLRKQPDVITVSSNVAGSSTTSLVAGVGSDYKSELTVTLVDKKDRNLPTEKLMLKKSLDIAQHFAGVKISPTMVSMINSGAPIQLVLNGENTPQLMAAANELKQRIKLMPGAINVALSVEDGNPEVEVNIDREKMSQLGLNINMVGAVLQNSFAGNDDAKYRVGNNEYDIKVKFDEFDKHSVEDVKGMNFSNTSGKLIKLTQFADVSQGSGPSVLERKDRRTSVTVKSDVLGITSGVIADNIKQSLLEKPLPEGIDLRWGGDVERQGDSFGAMGVAIVAAVILMYLVMVALYDNFVYPFVVLFSLPVAFIGVFLALALTKSSMSIFTILGMIMLLGLVAKNAILIVDFANHRKEHGDTTWQALIEAGKERLRPILMTTTAMVIGMIPIAISTAPGSEWKNGLAWVIIGGLTSSLCLTVFVVPTVYYCVDRIGEKFRLRFPKKEVLQSAIATKGGH</sequence>
<feature type="transmembrane region" description="Helical" evidence="1">
    <location>
        <begin position="528"/>
        <end position="549"/>
    </location>
</feature>
<organism evidence="2 3">
    <name type="scientific">Pedobacter mendelii</name>
    <dbReference type="NCBI Taxonomy" id="1908240"/>
    <lineage>
        <taxon>Bacteria</taxon>
        <taxon>Pseudomonadati</taxon>
        <taxon>Bacteroidota</taxon>
        <taxon>Sphingobacteriia</taxon>
        <taxon>Sphingobacteriales</taxon>
        <taxon>Sphingobacteriaceae</taxon>
        <taxon>Pedobacter</taxon>
    </lineage>
</organism>
<feature type="transmembrane region" description="Helical" evidence="1">
    <location>
        <begin position="861"/>
        <end position="883"/>
    </location>
</feature>
<evidence type="ECO:0000313" key="3">
    <source>
        <dbReference type="Proteomes" id="UP000645390"/>
    </source>
</evidence>
<dbReference type="SUPFAM" id="SSF82714">
    <property type="entry name" value="Multidrug efflux transporter AcrB TolC docking domain, DN and DC subdomains"/>
    <property type="match status" value="2"/>
</dbReference>
<name>A0ABQ2BGJ5_9SPHI</name>
<dbReference type="RefSeq" id="WP_188412062.1">
    <property type="nucleotide sequence ID" value="NZ_BMDJ01000002.1"/>
</dbReference>
<feature type="transmembrane region" description="Helical" evidence="1">
    <location>
        <begin position="916"/>
        <end position="941"/>
    </location>
</feature>
<feature type="transmembrane region" description="Helical" evidence="1">
    <location>
        <begin position="335"/>
        <end position="354"/>
    </location>
</feature>
<dbReference type="Proteomes" id="UP000645390">
    <property type="component" value="Unassembled WGS sequence"/>
</dbReference>
<feature type="transmembrane region" description="Helical" evidence="1">
    <location>
        <begin position="387"/>
        <end position="411"/>
    </location>
</feature>
<gene>
    <name evidence="2" type="ORF">GCM10008119_08970</name>
</gene>
<keyword evidence="1" id="KW-1133">Transmembrane helix</keyword>
<dbReference type="InterPro" id="IPR001036">
    <property type="entry name" value="Acrflvin-R"/>
</dbReference>
<dbReference type="Gene3D" id="1.20.1640.10">
    <property type="entry name" value="Multidrug efflux transporter AcrB transmembrane domain"/>
    <property type="match status" value="2"/>
</dbReference>
<dbReference type="PANTHER" id="PTHR32063">
    <property type="match status" value="1"/>
</dbReference>
<comment type="caution">
    <text evidence="2">The sequence shown here is derived from an EMBL/GenBank/DDBJ whole genome shotgun (WGS) entry which is preliminary data.</text>
</comment>